<proteinExistence type="predicted"/>
<comment type="caution">
    <text evidence="3">The sequence shown here is derived from an EMBL/GenBank/DDBJ whole genome shotgun (WGS) entry which is preliminary data.</text>
</comment>
<dbReference type="Proteomes" id="UP000886520">
    <property type="component" value="Chromosome 15"/>
</dbReference>
<dbReference type="InterPro" id="IPR014878">
    <property type="entry name" value="THAP4-like_heme-bd"/>
</dbReference>
<evidence type="ECO:0000313" key="4">
    <source>
        <dbReference type="Proteomes" id="UP000886520"/>
    </source>
</evidence>
<dbReference type="AlphaFoldDB" id="A0A9D4UJW0"/>
<dbReference type="Gene3D" id="2.40.128.20">
    <property type="match status" value="1"/>
</dbReference>
<sequence length="257" mass="28355">MQNKELSSPFQMTCRLQKPANAISGKGVLANDWSSSCVPILGQLWLAARFRSKHGHALADDSAHARDVQHSVCKGFFEGVQRYWSSVKKTGCPLPVCKQPDERPKLYRPKAGALDLENEEDVGQGGFPTIQAFDYGEEIQFWHSGKPVMAYAQKTWRLSSGEPMHAESGYWRPKIDGSLEVIIAQSTGLAEVQKGTYNAENKSIALLSEIIANASKVKGINRSFTVVGDDLEYTVSMATNTHSLHPHLRAVLKRVAT</sequence>
<reference evidence="3" key="1">
    <citation type="submission" date="2021-01" db="EMBL/GenBank/DDBJ databases">
        <title>Adiantum capillus-veneris genome.</title>
        <authorList>
            <person name="Fang Y."/>
            <person name="Liao Q."/>
        </authorList>
    </citation>
    <scope>NUCLEOTIDE SEQUENCE</scope>
    <source>
        <strain evidence="3">H3</strain>
        <tissue evidence="3">Leaf</tissue>
    </source>
</reference>
<evidence type="ECO:0000259" key="2">
    <source>
        <dbReference type="Pfam" id="PF08768"/>
    </source>
</evidence>
<dbReference type="InterPro" id="IPR012674">
    <property type="entry name" value="Calycin"/>
</dbReference>
<feature type="domain" description="THAP4-like heme-binding" evidence="2">
    <location>
        <begin position="123"/>
        <end position="254"/>
    </location>
</feature>
<dbReference type="InterPro" id="IPR045165">
    <property type="entry name" value="Nitrobindin"/>
</dbReference>
<gene>
    <name evidence="3" type="ORF">GOP47_0015569</name>
</gene>
<dbReference type="CDD" id="cd07828">
    <property type="entry name" value="lipocalin_heme-bd-THAP4-like"/>
    <property type="match status" value="1"/>
</dbReference>
<accession>A0A9D4UJW0</accession>
<dbReference type="Pfam" id="PF08768">
    <property type="entry name" value="THAP4_heme-bd"/>
    <property type="match status" value="1"/>
</dbReference>
<evidence type="ECO:0000256" key="1">
    <source>
        <dbReference type="ARBA" id="ARBA00036993"/>
    </source>
</evidence>
<comment type="catalytic activity">
    <reaction evidence="1">
        <text>peroxynitrite = nitrate</text>
        <dbReference type="Rhea" id="RHEA:63116"/>
        <dbReference type="ChEBI" id="CHEBI:17632"/>
        <dbReference type="ChEBI" id="CHEBI:25941"/>
    </reaction>
    <physiologicalReaction direction="left-to-right" evidence="1">
        <dbReference type="Rhea" id="RHEA:63117"/>
    </physiologicalReaction>
</comment>
<organism evidence="3 4">
    <name type="scientific">Adiantum capillus-veneris</name>
    <name type="common">Maidenhair fern</name>
    <dbReference type="NCBI Taxonomy" id="13818"/>
    <lineage>
        <taxon>Eukaryota</taxon>
        <taxon>Viridiplantae</taxon>
        <taxon>Streptophyta</taxon>
        <taxon>Embryophyta</taxon>
        <taxon>Tracheophyta</taxon>
        <taxon>Polypodiopsida</taxon>
        <taxon>Polypodiidae</taxon>
        <taxon>Polypodiales</taxon>
        <taxon>Pteridineae</taxon>
        <taxon>Pteridaceae</taxon>
        <taxon>Vittarioideae</taxon>
        <taxon>Adiantum</taxon>
    </lineage>
</organism>
<protein>
    <recommendedName>
        <fullName evidence="2">THAP4-like heme-binding domain-containing protein</fullName>
    </recommendedName>
</protein>
<dbReference type="SUPFAM" id="SSF50814">
    <property type="entry name" value="Lipocalins"/>
    <property type="match status" value="1"/>
</dbReference>
<keyword evidence="4" id="KW-1185">Reference proteome</keyword>
<dbReference type="PANTHER" id="PTHR15854:SF4">
    <property type="entry name" value="PEROXYNITRITE ISOMERASE THAP4"/>
    <property type="match status" value="1"/>
</dbReference>
<name>A0A9D4UJW0_ADICA</name>
<dbReference type="EMBL" id="JABFUD020000015">
    <property type="protein sequence ID" value="KAI5069268.1"/>
    <property type="molecule type" value="Genomic_DNA"/>
</dbReference>
<dbReference type="OrthoDB" id="58529at2759"/>
<dbReference type="PANTHER" id="PTHR15854">
    <property type="entry name" value="THAP4 PROTEIN"/>
    <property type="match status" value="1"/>
</dbReference>
<evidence type="ECO:0000313" key="3">
    <source>
        <dbReference type="EMBL" id="KAI5069268.1"/>
    </source>
</evidence>